<protein>
    <recommendedName>
        <fullName evidence="4">Lipoprotein</fullName>
    </recommendedName>
</protein>
<dbReference type="PATRIC" id="fig|39960.10.peg.1682"/>
<accession>A0A074MV70</accession>
<dbReference type="Proteomes" id="UP000027866">
    <property type="component" value="Unassembled WGS sequence"/>
</dbReference>
<dbReference type="AlphaFoldDB" id="A0A074MV70"/>
<sequence>MPLFRPVAPLLVLTVLAACATTEPGWTGEGAVPFDTALAQCQDDVANIPVQATREAKLAECMAAKGWTRE</sequence>
<comment type="caution">
    <text evidence="2">The sequence shown here is derived from an EMBL/GenBank/DDBJ whole genome shotgun (WGS) entry which is preliminary data.</text>
</comment>
<evidence type="ECO:0000256" key="1">
    <source>
        <dbReference type="SAM" id="SignalP"/>
    </source>
</evidence>
<dbReference type="PROSITE" id="PS51257">
    <property type="entry name" value="PROKAR_LIPOPROTEIN"/>
    <property type="match status" value="1"/>
</dbReference>
<name>A0A074MV70_9SPHN</name>
<dbReference type="OrthoDB" id="7433510at2"/>
<proteinExistence type="predicted"/>
<gene>
    <name evidence="2" type="ORF">EH32_07390</name>
</gene>
<keyword evidence="1" id="KW-0732">Signal</keyword>
<evidence type="ECO:0000313" key="2">
    <source>
        <dbReference type="EMBL" id="KEO98921.1"/>
    </source>
</evidence>
<keyword evidence="3" id="KW-1185">Reference proteome</keyword>
<dbReference type="EMBL" id="JMIX01000003">
    <property type="protein sequence ID" value="KEO98921.1"/>
    <property type="molecule type" value="Genomic_DNA"/>
</dbReference>
<organism evidence="2 3">
    <name type="scientific">Erythrobacter litoralis</name>
    <dbReference type="NCBI Taxonomy" id="39960"/>
    <lineage>
        <taxon>Bacteria</taxon>
        <taxon>Pseudomonadati</taxon>
        <taxon>Pseudomonadota</taxon>
        <taxon>Alphaproteobacteria</taxon>
        <taxon>Sphingomonadales</taxon>
        <taxon>Erythrobacteraceae</taxon>
        <taxon>Erythrobacter/Porphyrobacter group</taxon>
        <taxon>Erythrobacter</taxon>
    </lineage>
</organism>
<feature type="chain" id="PRO_5001699480" description="Lipoprotein" evidence="1">
    <location>
        <begin position="21"/>
        <end position="70"/>
    </location>
</feature>
<feature type="signal peptide" evidence="1">
    <location>
        <begin position="1"/>
        <end position="20"/>
    </location>
</feature>
<dbReference type="RefSeq" id="WP_150132443.1">
    <property type="nucleotide sequence ID" value="NZ_CP017057.1"/>
</dbReference>
<dbReference type="KEGG" id="elq:Ga0102493_112584"/>
<reference evidence="2 3" key="1">
    <citation type="submission" date="2014-04" db="EMBL/GenBank/DDBJ databases">
        <title>A comprehensive comparison of genomes of Erythrobacter spp. Strains.</title>
        <authorList>
            <person name="Zheng Q."/>
        </authorList>
    </citation>
    <scope>NUCLEOTIDE SEQUENCE [LARGE SCALE GENOMIC DNA]</scope>
    <source>
        <strain evidence="2 3">DSM 8509</strain>
    </source>
</reference>
<evidence type="ECO:0000313" key="3">
    <source>
        <dbReference type="Proteomes" id="UP000027866"/>
    </source>
</evidence>
<evidence type="ECO:0008006" key="4">
    <source>
        <dbReference type="Google" id="ProtNLM"/>
    </source>
</evidence>